<dbReference type="EMBL" id="BAAANE010000004">
    <property type="protein sequence ID" value="GAA1630852.1"/>
    <property type="molecule type" value="Genomic_DNA"/>
</dbReference>
<comment type="caution">
    <text evidence="2">The sequence shown here is derived from an EMBL/GenBank/DDBJ whole genome shotgun (WGS) entry which is preliminary data.</text>
</comment>
<dbReference type="InterPro" id="IPR045794">
    <property type="entry name" value="Trypco1"/>
</dbReference>
<dbReference type="Pfam" id="PF19493">
    <property type="entry name" value="Trypco1"/>
    <property type="match status" value="1"/>
</dbReference>
<gene>
    <name evidence="2" type="ORF">GCM10009744_18690</name>
</gene>
<accession>A0ABN2F5C4</accession>
<name>A0ABN2F5C4_9ACTN</name>
<keyword evidence="3" id="KW-1185">Reference proteome</keyword>
<sequence length="104" mass="10853">MENTGTDLDLVLVQVVDETGREIGWGKDDAERLDARLDDIRRGVASAAGAMSASITGLPQTPAWTLAEVAASFGLTLTAEAGVIVSKVPAGATFEVTLTYRSDT</sequence>
<evidence type="ECO:0000259" key="1">
    <source>
        <dbReference type="Pfam" id="PF19493"/>
    </source>
</evidence>
<evidence type="ECO:0000313" key="3">
    <source>
        <dbReference type="Proteomes" id="UP001501319"/>
    </source>
</evidence>
<evidence type="ECO:0000313" key="2">
    <source>
        <dbReference type="EMBL" id="GAA1630852.1"/>
    </source>
</evidence>
<proteinExistence type="predicted"/>
<dbReference type="Proteomes" id="UP001501319">
    <property type="component" value="Unassembled WGS sequence"/>
</dbReference>
<organism evidence="2 3">
    <name type="scientific">Kribbella alba</name>
    <dbReference type="NCBI Taxonomy" id="190197"/>
    <lineage>
        <taxon>Bacteria</taxon>
        <taxon>Bacillati</taxon>
        <taxon>Actinomycetota</taxon>
        <taxon>Actinomycetes</taxon>
        <taxon>Propionibacteriales</taxon>
        <taxon>Kribbellaceae</taxon>
        <taxon>Kribbella</taxon>
    </lineage>
</organism>
<feature type="domain" description="Trypsin-co-occurring" evidence="1">
    <location>
        <begin position="10"/>
        <end position="101"/>
    </location>
</feature>
<protein>
    <recommendedName>
        <fullName evidence="1">Trypsin-co-occurring domain-containing protein</fullName>
    </recommendedName>
</protein>
<dbReference type="RefSeq" id="WP_344110562.1">
    <property type="nucleotide sequence ID" value="NZ_BAAANE010000004.1"/>
</dbReference>
<reference evidence="2 3" key="1">
    <citation type="journal article" date="2019" name="Int. J. Syst. Evol. Microbiol.">
        <title>The Global Catalogue of Microorganisms (GCM) 10K type strain sequencing project: providing services to taxonomists for standard genome sequencing and annotation.</title>
        <authorList>
            <consortium name="The Broad Institute Genomics Platform"/>
            <consortium name="The Broad Institute Genome Sequencing Center for Infectious Disease"/>
            <person name="Wu L."/>
            <person name="Ma J."/>
        </authorList>
    </citation>
    <scope>NUCLEOTIDE SEQUENCE [LARGE SCALE GENOMIC DNA]</scope>
    <source>
        <strain evidence="2 3">JCM 14306</strain>
    </source>
</reference>
<dbReference type="NCBIfam" id="NF041216">
    <property type="entry name" value="CU044_2847_fam"/>
    <property type="match status" value="1"/>
</dbReference>